<evidence type="ECO:0000313" key="2">
    <source>
        <dbReference type="EMBL" id="KAJ1373402.1"/>
    </source>
</evidence>
<feature type="compositionally biased region" description="Basic and acidic residues" evidence="1">
    <location>
        <begin position="45"/>
        <end position="56"/>
    </location>
</feature>
<dbReference type="EMBL" id="JAHQIW010007276">
    <property type="protein sequence ID" value="KAJ1373402.1"/>
    <property type="molecule type" value="Genomic_DNA"/>
</dbReference>
<dbReference type="Proteomes" id="UP001196413">
    <property type="component" value="Unassembled WGS sequence"/>
</dbReference>
<proteinExistence type="predicted"/>
<feature type="compositionally biased region" description="Polar residues" evidence="1">
    <location>
        <begin position="58"/>
        <end position="74"/>
    </location>
</feature>
<gene>
    <name evidence="2" type="ORF">KIN20_035787</name>
</gene>
<feature type="region of interest" description="Disordered" evidence="1">
    <location>
        <begin position="1"/>
        <end position="74"/>
    </location>
</feature>
<evidence type="ECO:0000256" key="1">
    <source>
        <dbReference type="SAM" id="MobiDB-lite"/>
    </source>
</evidence>
<organism evidence="2 3">
    <name type="scientific">Parelaphostrongylus tenuis</name>
    <name type="common">Meningeal worm</name>
    <dbReference type="NCBI Taxonomy" id="148309"/>
    <lineage>
        <taxon>Eukaryota</taxon>
        <taxon>Metazoa</taxon>
        <taxon>Ecdysozoa</taxon>
        <taxon>Nematoda</taxon>
        <taxon>Chromadorea</taxon>
        <taxon>Rhabditida</taxon>
        <taxon>Rhabditina</taxon>
        <taxon>Rhabditomorpha</taxon>
        <taxon>Strongyloidea</taxon>
        <taxon>Metastrongylidae</taxon>
        <taxon>Parelaphostrongylus</taxon>
    </lineage>
</organism>
<feature type="compositionally biased region" description="Low complexity" evidence="1">
    <location>
        <begin position="19"/>
        <end position="33"/>
    </location>
</feature>
<evidence type="ECO:0000313" key="3">
    <source>
        <dbReference type="Proteomes" id="UP001196413"/>
    </source>
</evidence>
<name>A0AAD5WK82_PARTN</name>
<protein>
    <submittedName>
        <fullName evidence="2">Uncharacterized protein</fullName>
    </submittedName>
</protein>
<reference evidence="2" key="1">
    <citation type="submission" date="2021-06" db="EMBL/GenBank/DDBJ databases">
        <title>Parelaphostrongylus tenuis whole genome reference sequence.</title>
        <authorList>
            <person name="Garwood T.J."/>
            <person name="Larsen P.A."/>
            <person name="Fountain-Jones N.M."/>
            <person name="Garbe J.R."/>
            <person name="Macchietto M.G."/>
            <person name="Kania S.A."/>
            <person name="Gerhold R.W."/>
            <person name="Richards J.E."/>
            <person name="Wolf T.M."/>
        </authorList>
    </citation>
    <scope>NUCLEOTIDE SEQUENCE</scope>
    <source>
        <strain evidence="2">MNPRO001-30</strain>
        <tissue evidence="2">Meninges</tissue>
    </source>
</reference>
<sequence>MGKPQKLGLQTRQEESQDPTTAYTTEASPTTTEICAQLADSTPTARREDEEAEKMNEMNYSVFTSSKPPESSWE</sequence>
<accession>A0AAD5WK82</accession>
<comment type="caution">
    <text evidence="2">The sequence shown here is derived from an EMBL/GenBank/DDBJ whole genome shotgun (WGS) entry which is preliminary data.</text>
</comment>
<keyword evidence="3" id="KW-1185">Reference proteome</keyword>
<dbReference type="AlphaFoldDB" id="A0AAD5WK82"/>